<keyword evidence="4 10" id="KW-0336">GPI-anchor</keyword>
<keyword evidence="8" id="KW-0325">Glycoprotein</keyword>
<dbReference type="InterPro" id="IPR017853">
    <property type="entry name" value="GH"/>
</dbReference>
<dbReference type="GO" id="GO:0005886">
    <property type="term" value="C:plasma membrane"/>
    <property type="evidence" value="ECO:0007669"/>
    <property type="project" value="UniProtKB-SubCell"/>
</dbReference>
<keyword evidence="14" id="KW-1185">Reference proteome</keyword>
<comment type="function">
    <text evidence="10">Splits internally a 1,3-beta-glucan molecule and transfers the newly generated reducing end (the donor) to the non-reducing end of another 1,3-beta-glucan molecule (the acceptor) forming a 1,3-beta linkage, resulting in the elongation of 1,3-beta-glucan chains in the cell wall.</text>
</comment>
<dbReference type="SUPFAM" id="SSF51445">
    <property type="entry name" value="(Trans)glycosidases"/>
    <property type="match status" value="1"/>
</dbReference>
<dbReference type="OrthoDB" id="421038at2759"/>
<comment type="subcellular location">
    <subcellularLocation>
        <location evidence="1">Cell envelope</location>
    </subcellularLocation>
    <subcellularLocation>
        <location evidence="10">Cell membrane</location>
        <topology evidence="10">Lipid-anchor</topology>
        <topology evidence="10">GPI-anchor</topology>
    </subcellularLocation>
    <subcellularLocation>
        <location evidence="2">Membrane</location>
        <topology evidence="2">Lipid-anchor</topology>
        <topology evidence="2">GPI-anchor</topology>
    </subcellularLocation>
</comment>
<evidence type="ECO:0000313" key="13">
    <source>
        <dbReference type="EMBL" id="KAF7352028.1"/>
    </source>
</evidence>
<evidence type="ECO:0000256" key="2">
    <source>
        <dbReference type="ARBA" id="ARBA00004589"/>
    </source>
</evidence>
<dbReference type="GO" id="GO:0042124">
    <property type="term" value="F:1,3-beta-glucanosyltransferase activity"/>
    <property type="evidence" value="ECO:0007669"/>
    <property type="project" value="TreeGrafter"/>
</dbReference>
<comment type="similarity">
    <text evidence="3 10">Belongs to the glycosyl hydrolase 72 family.</text>
</comment>
<keyword evidence="5" id="KW-0732">Signal</keyword>
<dbReference type="EC" id="2.4.1.-" evidence="10"/>
<dbReference type="PANTHER" id="PTHR31468:SF2">
    <property type="entry name" value="1,3-BETA-GLUCANOSYLTRANSFERASE GAS1"/>
    <property type="match status" value="1"/>
</dbReference>
<dbReference type="EMBL" id="JACAZI010000009">
    <property type="protein sequence ID" value="KAF7352028.1"/>
    <property type="molecule type" value="Genomic_DNA"/>
</dbReference>
<dbReference type="InterPro" id="IPR012946">
    <property type="entry name" value="X8"/>
</dbReference>
<dbReference type="Gene3D" id="3.20.20.80">
    <property type="entry name" value="Glycosidases"/>
    <property type="match status" value="1"/>
</dbReference>
<evidence type="ECO:0000256" key="7">
    <source>
        <dbReference type="ARBA" id="ARBA00023157"/>
    </source>
</evidence>
<feature type="domain" description="X8" evidence="12">
    <location>
        <begin position="300"/>
        <end position="379"/>
    </location>
</feature>
<feature type="compositionally biased region" description="Basic and acidic residues" evidence="11">
    <location>
        <begin position="1"/>
        <end position="17"/>
    </location>
</feature>
<evidence type="ECO:0000256" key="3">
    <source>
        <dbReference type="ARBA" id="ARBA00007528"/>
    </source>
</evidence>
<dbReference type="GO" id="GO:0031505">
    <property type="term" value="P:fungal-type cell wall organization"/>
    <property type="evidence" value="ECO:0007669"/>
    <property type="project" value="TreeGrafter"/>
</dbReference>
<proteinExistence type="inferred from homology"/>
<keyword evidence="9 10" id="KW-0449">Lipoprotein</keyword>
<gene>
    <name evidence="13" type="ORF">MVEN_01165100</name>
</gene>
<keyword evidence="7" id="KW-1015">Disulfide bond</keyword>
<dbReference type="Pfam" id="PF07983">
    <property type="entry name" value="X8"/>
    <property type="match status" value="1"/>
</dbReference>
<accession>A0A8H6Y2C9</accession>
<evidence type="ECO:0000259" key="12">
    <source>
        <dbReference type="SMART" id="SM00768"/>
    </source>
</evidence>
<keyword evidence="10 13" id="KW-0808">Transferase</keyword>
<evidence type="ECO:0000256" key="11">
    <source>
        <dbReference type="SAM" id="MobiDB-lite"/>
    </source>
</evidence>
<evidence type="ECO:0000256" key="1">
    <source>
        <dbReference type="ARBA" id="ARBA00004196"/>
    </source>
</evidence>
<dbReference type="Pfam" id="PF03198">
    <property type="entry name" value="Glyco_hydro_72"/>
    <property type="match status" value="1"/>
</dbReference>
<evidence type="ECO:0000256" key="10">
    <source>
        <dbReference type="RuleBase" id="RU361209"/>
    </source>
</evidence>
<sequence length="436" mass="46058">MTPDTRRSAERLDRHDTAGVGDQFARSGGSCSPHLLPSLLDLPVHPYHLHFLQIRQCPRYNIGNEVVTPHATGAASFLKAAVRDVKAYLTSISSPAVVEYASIDGASSFRFPVAQYLSCLGAETSVDIFGLDNYEWCGNDSTATYDRFNAEFQDYGVAAYFSEFGSENCNPGIRPWTEVGTLFASPMSTIWSGGLAFSYFSAISKGAEFGMTTLSAEKTSVTPNADFHNLIAQYGKVDLGSLNYPPQRKVGTGGISGCPGQGLNFAGSVMLPPTPDDKACAFKMPSNGDYTAVVGTLTGVVCELLSNVMGNCSDISANGSTGIYGSMAMCDPVTRLSYAFSQYYELNARNADSCDFDGNATMNKNAIDSPAEAISQCLTSLAPTPFLVFHILSLLSLLTIYLPHSPGAVFTPSTPSVVFAPGASSSASGSGSIGSA</sequence>
<evidence type="ECO:0000256" key="8">
    <source>
        <dbReference type="ARBA" id="ARBA00023180"/>
    </source>
</evidence>
<dbReference type="Proteomes" id="UP000620124">
    <property type="component" value="Unassembled WGS sequence"/>
</dbReference>
<evidence type="ECO:0000256" key="9">
    <source>
        <dbReference type="ARBA" id="ARBA00023288"/>
    </source>
</evidence>
<dbReference type="Gene3D" id="1.20.58.1040">
    <property type="match status" value="1"/>
</dbReference>
<dbReference type="GO" id="GO:0098552">
    <property type="term" value="C:side of membrane"/>
    <property type="evidence" value="ECO:0007669"/>
    <property type="project" value="UniProtKB-KW"/>
</dbReference>
<dbReference type="SMART" id="SM00768">
    <property type="entry name" value="X8"/>
    <property type="match status" value="1"/>
</dbReference>
<dbReference type="InterPro" id="IPR004886">
    <property type="entry name" value="Glucanosyltransferase"/>
</dbReference>
<keyword evidence="6 10" id="KW-0472">Membrane</keyword>
<reference evidence="13" key="1">
    <citation type="submission" date="2020-05" db="EMBL/GenBank/DDBJ databases">
        <title>Mycena genomes resolve the evolution of fungal bioluminescence.</title>
        <authorList>
            <person name="Tsai I.J."/>
        </authorList>
    </citation>
    <scope>NUCLEOTIDE SEQUENCE</scope>
    <source>
        <strain evidence="13">CCC161011</strain>
    </source>
</reference>
<evidence type="ECO:0000256" key="5">
    <source>
        <dbReference type="ARBA" id="ARBA00022729"/>
    </source>
</evidence>
<dbReference type="AlphaFoldDB" id="A0A8H6Y2C9"/>
<protein>
    <recommendedName>
        <fullName evidence="10">1,3-beta-glucanosyltransferase</fullName>
        <ecNumber evidence="10">2.4.1.-</ecNumber>
    </recommendedName>
</protein>
<evidence type="ECO:0000256" key="4">
    <source>
        <dbReference type="ARBA" id="ARBA00022622"/>
    </source>
</evidence>
<organism evidence="13 14">
    <name type="scientific">Mycena venus</name>
    <dbReference type="NCBI Taxonomy" id="2733690"/>
    <lineage>
        <taxon>Eukaryota</taxon>
        <taxon>Fungi</taxon>
        <taxon>Dikarya</taxon>
        <taxon>Basidiomycota</taxon>
        <taxon>Agaricomycotina</taxon>
        <taxon>Agaricomycetes</taxon>
        <taxon>Agaricomycetidae</taxon>
        <taxon>Agaricales</taxon>
        <taxon>Marasmiineae</taxon>
        <taxon>Mycenaceae</taxon>
        <taxon>Mycena</taxon>
    </lineage>
</organism>
<feature type="region of interest" description="Disordered" evidence="11">
    <location>
        <begin position="1"/>
        <end position="20"/>
    </location>
</feature>
<comment type="caution">
    <text evidence="13">The sequence shown here is derived from an EMBL/GenBank/DDBJ whole genome shotgun (WGS) entry which is preliminary data.</text>
</comment>
<evidence type="ECO:0000313" key="14">
    <source>
        <dbReference type="Proteomes" id="UP000620124"/>
    </source>
</evidence>
<evidence type="ECO:0000256" key="6">
    <source>
        <dbReference type="ARBA" id="ARBA00023136"/>
    </source>
</evidence>
<dbReference type="GO" id="GO:0071970">
    <property type="term" value="P:fungal-type cell wall (1-&gt;3)-beta-D-glucan biosynthetic process"/>
    <property type="evidence" value="ECO:0007669"/>
    <property type="project" value="TreeGrafter"/>
</dbReference>
<dbReference type="PANTHER" id="PTHR31468">
    <property type="entry name" value="1,3-BETA-GLUCANOSYLTRANSFERASE GAS1"/>
    <property type="match status" value="1"/>
</dbReference>
<name>A0A8H6Y2C9_9AGAR</name>